<gene>
    <name evidence="1" type="ORF">V6N11_058846</name>
</gene>
<accession>A0ABR2U5G6</accession>
<dbReference type="EMBL" id="JBBPBN010000002">
    <property type="protein sequence ID" value="KAK9044956.1"/>
    <property type="molecule type" value="Genomic_DNA"/>
</dbReference>
<name>A0ABR2U5G6_9ROSI</name>
<proteinExistence type="predicted"/>
<comment type="caution">
    <text evidence="1">The sequence shown here is derived from an EMBL/GenBank/DDBJ whole genome shotgun (WGS) entry which is preliminary data.</text>
</comment>
<sequence length="118" mass="13126">MFDEMLYRSDEVQEDGVIASTGLDGLSTYLPEPLKDEVMVMDSTGFDEPIEDIFDSRATAHNNVGSVNSNQPMKFLSFTQLEKLLVKGEQDLILSVSGTSQMFEEMLARINEALSIVI</sequence>
<dbReference type="Proteomes" id="UP001396334">
    <property type="component" value="Unassembled WGS sequence"/>
</dbReference>
<evidence type="ECO:0000313" key="1">
    <source>
        <dbReference type="EMBL" id="KAK9044956.1"/>
    </source>
</evidence>
<keyword evidence="2" id="KW-1185">Reference proteome</keyword>
<reference evidence="1 2" key="1">
    <citation type="journal article" date="2024" name="G3 (Bethesda)">
        <title>Genome assembly of Hibiscus sabdariffa L. provides insights into metabolisms of medicinal natural products.</title>
        <authorList>
            <person name="Kim T."/>
        </authorList>
    </citation>
    <scope>NUCLEOTIDE SEQUENCE [LARGE SCALE GENOMIC DNA]</scope>
    <source>
        <strain evidence="1">TK-2024</strain>
        <tissue evidence="1">Old leaves</tissue>
    </source>
</reference>
<protein>
    <submittedName>
        <fullName evidence="1">Uncharacterized protein</fullName>
    </submittedName>
</protein>
<organism evidence="1 2">
    <name type="scientific">Hibiscus sabdariffa</name>
    <name type="common">roselle</name>
    <dbReference type="NCBI Taxonomy" id="183260"/>
    <lineage>
        <taxon>Eukaryota</taxon>
        <taxon>Viridiplantae</taxon>
        <taxon>Streptophyta</taxon>
        <taxon>Embryophyta</taxon>
        <taxon>Tracheophyta</taxon>
        <taxon>Spermatophyta</taxon>
        <taxon>Magnoliopsida</taxon>
        <taxon>eudicotyledons</taxon>
        <taxon>Gunneridae</taxon>
        <taxon>Pentapetalae</taxon>
        <taxon>rosids</taxon>
        <taxon>malvids</taxon>
        <taxon>Malvales</taxon>
        <taxon>Malvaceae</taxon>
        <taxon>Malvoideae</taxon>
        <taxon>Hibiscus</taxon>
    </lineage>
</organism>
<evidence type="ECO:0000313" key="2">
    <source>
        <dbReference type="Proteomes" id="UP001396334"/>
    </source>
</evidence>